<accession>M2T4W6</accession>
<feature type="non-terminal residue" evidence="1">
    <location>
        <position position="137"/>
    </location>
</feature>
<dbReference type="OrthoDB" id="3341476at2759"/>
<gene>
    <name evidence="1" type="ORF">COCSADRAFT_77557</name>
</gene>
<dbReference type="Gene3D" id="2.40.70.10">
    <property type="entry name" value="Acid Proteases"/>
    <property type="match status" value="1"/>
</dbReference>
<proteinExistence type="predicted"/>
<dbReference type="HOGENOM" id="CLU_154973_0_0_1"/>
<dbReference type="AlphaFoldDB" id="M2T4W6"/>
<dbReference type="Proteomes" id="UP000016934">
    <property type="component" value="Unassembled WGS sequence"/>
</dbReference>
<keyword evidence="2" id="KW-1185">Reference proteome</keyword>
<dbReference type="KEGG" id="bsc:COCSADRAFT_77557"/>
<dbReference type="RefSeq" id="XP_007694786.1">
    <property type="nucleotide sequence ID" value="XM_007696596.1"/>
</dbReference>
<reference evidence="2" key="2">
    <citation type="journal article" date="2013" name="PLoS Genet.">
        <title>Comparative genome structure, secondary metabolite, and effector coding capacity across Cochliobolus pathogens.</title>
        <authorList>
            <person name="Condon B.J."/>
            <person name="Leng Y."/>
            <person name="Wu D."/>
            <person name="Bushley K.E."/>
            <person name="Ohm R.A."/>
            <person name="Otillar R."/>
            <person name="Martin J."/>
            <person name="Schackwitz W."/>
            <person name="Grimwood J."/>
            <person name="MohdZainudin N."/>
            <person name="Xue C."/>
            <person name="Wang R."/>
            <person name="Manning V.A."/>
            <person name="Dhillon B."/>
            <person name="Tu Z.J."/>
            <person name="Steffenson B.J."/>
            <person name="Salamov A."/>
            <person name="Sun H."/>
            <person name="Lowry S."/>
            <person name="LaButti K."/>
            <person name="Han J."/>
            <person name="Copeland A."/>
            <person name="Lindquist E."/>
            <person name="Barry K."/>
            <person name="Schmutz J."/>
            <person name="Baker S.E."/>
            <person name="Ciuffetti L.M."/>
            <person name="Grigoriev I.V."/>
            <person name="Zhong S."/>
            <person name="Turgeon B.G."/>
        </authorList>
    </citation>
    <scope>NUCLEOTIDE SEQUENCE [LARGE SCALE GENOMIC DNA]</scope>
    <source>
        <strain evidence="2">ND90Pr / ATCC 201652</strain>
    </source>
</reference>
<evidence type="ECO:0000313" key="2">
    <source>
        <dbReference type="Proteomes" id="UP000016934"/>
    </source>
</evidence>
<dbReference type="InterPro" id="IPR021109">
    <property type="entry name" value="Peptidase_aspartic_dom_sf"/>
</dbReference>
<protein>
    <submittedName>
        <fullName evidence="1">Uncharacterized protein</fullName>
    </submittedName>
</protein>
<reference evidence="1 2" key="1">
    <citation type="journal article" date="2012" name="PLoS Pathog.">
        <title>Diverse lifestyles and strategies of plant pathogenesis encoded in the genomes of eighteen Dothideomycetes fungi.</title>
        <authorList>
            <person name="Ohm R.A."/>
            <person name="Feau N."/>
            <person name="Henrissat B."/>
            <person name="Schoch C.L."/>
            <person name="Horwitz B.A."/>
            <person name="Barry K.W."/>
            <person name="Condon B.J."/>
            <person name="Copeland A.C."/>
            <person name="Dhillon B."/>
            <person name="Glaser F."/>
            <person name="Hesse C.N."/>
            <person name="Kosti I."/>
            <person name="LaButti K."/>
            <person name="Lindquist E.A."/>
            <person name="Lucas S."/>
            <person name="Salamov A.A."/>
            <person name="Bradshaw R.E."/>
            <person name="Ciuffetti L."/>
            <person name="Hamelin R.C."/>
            <person name="Kema G.H.J."/>
            <person name="Lawrence C."/>
            <person name="Scott J.A."/>
            <person name="Spatafora J.W."/>
            <person name="Turgeon B.G."/>
            <person name="de Wit P.J.G.M."/>
            <person name="Zhong S."/>
            <person name="Goodwin S.B."/>
            <person name="Grigoriev I.V."/>
        </authorList>
    </citation>
    <scope>NUCLEOTIDE SEQUENCE [LARGE SCALE GENOMIC DNA]</scope>
    <source>
        <strain evidence="2">ND90Pr / ATCC 201652</strain>
    </source>
</reference>
<name>M2T4W6_COCSN</name>
<dbReference type="GeneID" id="19140619"/>
<evidence type="ECO:0000313" key="1">
    <source>
        <dbReference type="EMBL" id="EMD69470.1"/>
    </source>
</evidence>
<dbReference type="EMBL" id="KB445637">
    <property type="protein sequence ID" value="EMD69470.1"/>
    <property type="molecule type" value="Genomic_DNA"/>
</dbReference>
<sequence length="137" mass="15587">MRVVLADDSPTTYGNGWIRLETEAVTLRLAGQESREKISIMDLGETEMIIGYDWLLKHNPAIDWQKKTLLSREPVHKVARVRHETRPTNQRATQDGRFGMISPHKIARIYAKDPQSVGVIWIRQIATTKEGSVPQLA</sequence>
<organism evidence="1 2">
    <name type="scientific">Cochliobolus sativus (strain ND90Pr / ATCC 201652)</name>
    <name type="common">Common root rot and spot blotch fungus</name>
    <name type="synonym">Bipolaris sorokiniana</name>
    <dbReference type="NCBI Taxonomy" id="665912"/>
    <lineage>
        <taxon>Eukaryota</taxon>
        <taxon>Fungi</taxon>
        <taxon>Dikarya</taxon>
        <taxon>Ascomycota</taxon>
        <taxon>Pezizomycotina</taxon>
        <taxon>Dothideomycetes</taxon>
        <taxon>Pleosporomycetidae</taxon>
        <taxon>Pleosporales</taxon>
        <taxon>Pleosporineae</taxon>
        <taxon>Pleosporaceae</taxon>
        <taxon>Bipolaris</taxon>
    </lineage>
</organism>